<dbReference type="OrthoDB" id="1733656at2759"/>
<comment type="catalytic activity">
    <reaction evidence="4">
        <text>an N-acyl-L-alpha-aminoacyl-tRNA + H2O = an N-acyl-L-amino acid + a tRNA + H(+)</text>
        <dbReference type="Rhea" id="RHEA:54448"/>
        <dbReference type="Rhea" id="RHEA-COMP:10123"/>
        <dbReference type="Rhea" id="RHEA-COMP:13883"/>
        <dbReference type="ChEBI" id="CHEBI:15377"/>
        <dbReference type="ChEBI" id="CHEBI:15378"/>
        <dbReference type="ChEBI" id="CHEBI:59874"/>
        <dbReference type="ChEBI" id="CHEBI:78442"/>
        <dbReference type="ChEBI" id="CHEBI:138191"/>
        <dbReference type="EC" id="3.1.1.29"/>
    </reaction>
</comment>
<dbReference type="Pfam" id="PF01981">
    <property type="entry name" value="PTH2"/>
    <property type="match status" value="1"/>
</dbReference>
<evidence type="ECO:0000256" key="4">
    <source>
        <dbReference type="ARBA" id="ARBA00048707"/>
    </source>
</evidence>
<comment type="caution">
    <text evidence="6">The sequence shown here is derived from an EMBL/GenBank/DDBJ whole genome shotgun (WGS) entry which is preliminary data.</text>
</comment>
<dbReference type="FunFam" id="3.40.1490.10:FF:000001">
    <property type="entry name" value="Peptidyl-tRNA hydrolase 2"/>
    <property type="match status" value="1"/>
</dbReference>
<dbReference type="PANTHER" id="PTHR12649">
    <property type="entry name" value="PEPTIDYL-TRNA HYDROLASE 2"/>
    <property type="match status" value="1"/>
</dbReference>
<dbReference type="InterPro" id="IPR023476">
    <property type="entry name" value="Pep_tRNA_hydro_II_dom_sf"/>
</dbReference>
<dbReference type="EMBL" id="MBFS01000926">
    <property type="protein sequence ID" value="PVV01633.1"/>
    <property type="molecule type" value="Genomic_DNA"/>
</dbReference>
<evidence type="ECO:0000256" key="3">
    <source>
        <dbReference type="ARBA" id="ARBA00038050"/>
    </source>
</evidence>
<gene>
    <name evidence="6" type="ORF">BB560_003937</name>
</gene>
<dbReference type="CDD" id="cd02430">
    <property type="entry name" value="PTH2"/>
    <property type="match status" value="1"/>
</dbReference>
<protein>
    <recommendedName>
        <fullName evidence="1">peptidyl-tRNA hydrolase</fullName>
        <ecNumber evidence="1">3.1.1.29</ecNumber>
    </recommendedName>
</protein>
<dbReference type="InterPro" id="IPR002833">
    <property type="entry name" value="PTH2"/>
</dbReference>
<dbReference type="SUPFAM" id="SSF102462">
    <property type="entry name" value="Peptidyl-tRNA hydrolase II"/>
    <property type="match status" value="1"/>
</dbReference>
<sequence>MTQYNYNSFDLLTTLAIFTGAFVLGRYSSSYFKINSTSALKKTREAPRTKLRKQGELKMVLVVRSDLKMGKGKIAAQCSHATLACYKKSLREAPEKLQTWEYTAQAKVALKCQNEAQLISLYKKAKSQGIVAEYIRDAGRTQIEAGSITVLGIGPDYLEEVDKITGELQLL</sequence>
<evidence type="ECO:0000256" key="2">
    <source>
        <dbReference type="ARBA" id="ARBA00022801"/>
    </source>
</evidence>
<dbReference type="NCBIfam" id="TIGR00283">
    <property type="entry name" value="arch_pth2"/>
    <property type="match status" value="1"/>
</dbReference>
<keyword evidence="5" id="KW-0812">Transmembrane</keyword>
<comment type="similarity">
    <text evidence="3">Belongs to the PTH2 family.</text>
</comment>
<reference evidence="6 7" key="1">
    <citation type="journal article" date="2018" name="MBio">
        <title>Comparative Genomics Reveals the Core Gene Toolbox for the Fungus-Insect Symbiosis.</title>
        <authorList>
            <person name="Wang Y."/>
            <person name="Stata M."/>
            <person name="Wang W."/>
            <person name="Stajich J.E."/>
            <person name="White M.M."/>
            <person name="Moncalvo J.M."/>
        </authorList>
    </citation>
    <scope>NUCLEOTIDE SEQUENCE [LARGE SCALE GENOMIC DNA]</scope>
    <source>
        <strain evidence="6 7">SC-DP-2</strain>
    </source>
</reference>
<dbReference type="Gene3D" id="3.40.1490.10">
    <property type="entry name" value="Bit1"/>
    <property type="match status" value="1"/>
</dbReference>
<evidence type="ECO:0000313" key="6">
    <source>
        <dbReference type="EMBL" id="PVV01633.1"/>
    </source>
</evidence>
<keyword evidence="7" id="KW-1185">Reference proteome</keyword>
<evidence type="ECO:0000256" key="5">
    <source>
        <dbReference type="SAM" id="Phobius"/>
    </source>
</evidence>
<name>A0A2T9ZAL0_9FUNG</name>
<dbReference type="GO" id="GO:0004045">
    <property type="term" value="F:peptidyl-tRNA hydrolase activity"/>
    <property type="evidence" value="ECO:0007669"/>
    <property type="project" value="UniProtKB-EC"/>
</dbReference>
<evidence type="ECO:0000256" key="1">
    <source>
        <dbReference type="ARBA" id="ARBA00013260"/>
    </source>
</evidence>
<dbReference type="STRING" id="133381.A0A2T9ZAL0"/>
<dbReference type="PANTHER" id="PTHR12649:SF11">
    <property type="entry name" value="PEPTIDYL-TRNA HYDROLASE 2, MITOCHONDRIAL"/>
    <property type="match status" value="1"/>
</dbReference>
<dbReference type="GO" id="GO:0005829">
    <property type="term" value="C:cytosol"/>
    <property type="evidence" value="ECO:0007669"/>
    <property type="project" value="TreeGrafter"/>
</dbReference>
<keyword evidence="5" id="KW-0472">Membrane</keyword>
<organism evidence="6 7">
    <name type="scientific">Smittium megazygosporum</name>
    <dbReference type="NCBI Taxonomy" id="133381"/>
    <lineage>
        <taxon>Eukaryota</taxon>
        <taxon>Fungi</taxon>
        <taxon>Fungi incertae sedis</taxon>
        <taxon>Zoopagomycota</taxon>
        <taxon>Kickxellomycotina</taxon>
        <taxon>Harpellomycetes</taxon>
        <taxon>Harpellales</taxon>
        <taxon>Legeriomycetaceae</taxon>
        <taxon>Smittium</taxon>
    </lineage>
</organism>
<dbReference type="AlphaFoldDB" id="A0A2T9ZAL0"/>
<dbReference type="NCBIfam" id="NF003314">
    <property type="entry name" value="PRK04322.1"/>
    <property type="match status" value="1"/>
</dbReference>
<dbReference type="EC" id="3.1.1.29" evidence="1"/>
<keyword evidence="2" id="KW-0378">Hydrolase</keyword>
<keyword evidence="5" id="KW-1133">Transmembrane helix</keyword>
<feature type="transmembrane region" description="Helical" evidence="5">
    <location>
        <begin position="6"/>
        <end position="25"/>
    </location>
</feature>
<evidence type="ECO:0000313" key="7">
    <source>
        <dbReference type="Proteomes" id="UP000245609"/>
    </source>
</evidence>
<accession>A0A2T9ZAL0</accession>
<proteinExistence type="inferred from homology"/>
<dbReference type="Proteomes" id="UP000245609">
    <property type="component" value="Unassembled WGS sequence"/>
</dbReference>